<feature type="non-terminal residue" evidence="2">
    <location>
        <position position="1"/>
    </location>
</feature>
<accession>A0A6B3CAT2</accession>
<proteinExistence type="predicted"/>
<gene>
    <name evidence="2" type="ORF">G3I71_49315</name>
</gene>
<protein>
    <recommendedName>
        <fullName evidence="3">Copper resistance protein CopC</fullName>
    </recommendedName>
</protein>
<reference evidence="2" key="1">
    <citation type="submission" date="2020-01" db="EMBL/GenBank/DDBJ databases">
        <title>Insect and environment-associated Actinomycetes.</title>
        <authorList>
            <person name="Currrie C."/>
            <person name="Chevrette M."/>
            <person name="Carlson C."/>
            <person name="Stubbendieck R."/>
            <person name="Wendt-Pienkowski E."/>
        </authorList>
    </citation>
    <scope>NUCLEOTIDE SEQUENCE</scope>
    <source>
        <strain evidence="2">SID12501</strain>
    </source>
</reference>
<dbReference type="EMBL" id="JAAGLU010000957">
    <property type="protein sequence ID" value="NEC93556.1"/>
    <property type="molecule type" value="Genomic_DNA"/>
</dbReference>
<name>A0A6B3CAT2_9ACTN</name>
<organism evidence="2">
    <name type="scientific">Streptomyces sp. SID12501</name>
    <dbReference type="NCBI Taxonomy" id="2706042"/>
    <lineage>
        <taxon>Bacteria</taxon>
        <taxon>Bacillati</taxon>
        <taxon>Actinomycetota</taxon>
        <taxon>Actinomycetes</taxon>
        <taxon>Kitasatosporales</taxon>
        <taxon>Streptomycetaceae</taxon>
        <taxon>Streptomyces</taxon>
    </lineage>
</organism>
<feature type="region of interest" description="Disordered" evidence="1">
    <location>
        <begin position="1"/>
        <end position="50"/>
    </location>
</feature>
<evidence type="ECO:0008006" key="3">
    <source>
        <dbReference type="Google" id="ProtNLM"/>
    </source>
</evidence>
<evidence type="ECO:0000256" key="1">
    <source>
        <dbReference type="SAM" id="MobiDB-lite"/>
    </source>
</evidence>
<dbReference type="AlphaFoldDB" id="A0A6B3CAT2"/>
<comment type="caution">
    <text evidence="2">The sequence shown here is derived from an EMBL/GenBank/DDBJ whole genome shotgun (WGS) entry which is preliminary data.</text>
</comment>
<evidence type="ECO:0000313" key="2">
    <source>
        <dbReference type="EMBL" id="NEC93556.1"/>
    </source>
</evidence>
<sequence length="103" mass="10719">TGGPKGEGSAGIVVDPGRRGPNAERVTLTAQDGSPLDAPEIHASPISRSGSICPLPLPVERVSAGHRSVSGFQVPVAGSWDLSLTVRTSEFDRTTVRESFDIP</sequence>